<reference evidence="3" key="1">
    <citation type="submission" date="2016-11" db="EMBL/GenBank/DDBJ databases">
        <authorList>
            <person name="Varghese N."/>
            <person name="Submissions S."/>
        </authorList>
    </citation>
    <scope>NUCLEOTIDE SEQUENCE [LARGE SCALE GENOMIC DNA]</scope>
    <source>
        <strain evidence="3">DSM 29326</strain>
    </source>
</reference>
<dbReference type="SUPFAM" id="SSF50249">
    <property type="entry name" value="Nucleic acid-binding proteins"/>
    <property type="match status" value="2"/>
</dbReference>
<dbReference type="PRINTS" id="PR00050">
    <property type="entry name" value="COLDSHOCK"/>
</dbReference>
<dbReference type="CDD" id="cd04458">
    <property type="entry name" value="CSP_CDS"/>
    <property type="match status" value="2"/>
</dbReference>
<dbReference type="PROSITE" id="PS51857">
    <property type="entry name" value="CSD_2"/>
    <property type="match status" value="1"/>
</dbReference>
<evidence type="ECO:0000313" key="2">
    <source>
        <dbReference type="EMBL" id="SHF67909.1"/>
    </source>
</evidence>
<gene>
    <name evidence="2" type="ORF">SAMN05444339_11051</name>
</gene>
<keyword evidence="3" id="KW-1185">Reference proteome</keyword>
<dbReference type="PANTHER" id="PTHR11544">
    <property type="entry name" value="COLD SHOCK DOMAIN CONTAINING PROTEINS"/>
    <property type="match status" value="1"/>
</dbReference>
<dbReference type="OrthoDB" id="9791685at2"/>
<feature type="domain" description="CSD" evidence="1">
    <location>
        <begin position="9"/>
        <end position="73"/>
    </location>
</feature>
<dbReference type="GO" id="GO:0005829">
    <property type="term" value="C:cytosol"/>
    <property type="evidence" value="ECO:0007669"/>
    <property type="project" value="UniProtKB-ARBA"/>
</dbReference>
<protein>
    <submittedName>
        <fullName evidence="2">Cold shock protein (Beta-ribbon, CspA family)</fullName>
    </submittedName>
</protein>
<evidence type="ECO:0000259" key="1">
    <source>
        <dbReference type="PROSITE" id="PS51857"/>
    </source>
</evidence>
<dbReference type="InterPro" id="IPR011129">
    <property type="entry name" value="CSD"/>
</dbReference>
<dbReference type="GO" id="GO:0003676">
    <property type="term" value="F:nucleic acid binding"/>
    <property type="evidence" value="ECO:0007669"/>
    <property type="project" value="InterPro"/>
</dbReference>
<dbReference type="Proteomes" id="UP000183987">
    <property type="component" value="Unassembled WGS sequence"/>
</dbReference>
<proteinExistence type="predicted"/>
<dbReference type="InterPro" id="IPR012340">
    <property type="entry name" value="NA-bd_OB-fold"/>
</dbReference>
<dbReference type="InterPro" id="IPR050181">
    <property type="entry name" value="Cold_shock_domain"/>
</dbReference>
<dbReference type="Gene3D" id="2.40.50.140">
    <property type="entry name" value="Nucleic acid-binding proteins"/>
    <property type="match status" value="2"/>
</dbReference>
<dbReference type="STRING" id="366533.SAMN05444339_11051"/>
<dbReference type="RefSeq" id="WP_072858372.1">
    <property type="nucleotide sequence ID" value="NZ_FQUE01000010.1"/>
</dbReference>
<sequence length="177" mass="19530">MVDEKAGVTVTGTVKWFNSREGYGFVTNPHGPDILLHTDVLREFELGCVQEGSEVQLTVVDTPRGMQAERVISILPLQNDSRPARGVIRHPTSEQIAACPILPARIKWFNRVRGFGFARAFGQGDDVYIDIEALRRSDFTELATGEAVAIRVMPSENGRKAVAILPWDVGVTDIELV</sequence>
<dbReference type="SMART" id="SM00357">
    <property type="entry name" value="CSP"/>
    <property type="match status" value="2"/>
</dbReference>
<dbReference type="Pfam" id="PF00313">
    <property type="entry name" value="CSD"/>
    <property type="match status" value="2"/>
</dbReference>
<name>A0A1M5DLN1_LOKAT</name>
<dbReference type="AlphaFoldDB" id="A0A1M5DLN1"/>
<accession>A0A1M5DLN1</accession>
<organism evidence="2 3">
    <name type="scientific">Loktanella atrilutea</name>
    <dbReference type="NCBI Taxonomy" id="366533"/>
    <lineage>
        <taxon>Bacteria</taxon>
        <taxon>Pseudomonadati</taxon>
        <taxon>Pseudomonadota</taxon>
        <taxon>Alphaproteobacteria</taxon>
        <taxon>Rhodobacterales</taxon>
        <taxon>Roseobacteraceae</taxon>
        <taxon>Loktanella</taxon>
    </lineage>
</organism>
<dbReference type="InterPro" id="IPR002059">
    <property type="entry name" value="CSP_DNA-bd"/>
</dbReference>
<dbReference type="EMBL" id="FQUE01000010">
    <property type="protein sequence ID" value="SHF67909.1"/>
    <property type="molecule type" value="Genomic_DNA"/>
</dbReference>
<evidence type="ECO:0000313" key="3">
    <source>
        <dbReference type="Proteomes" id="UP000183987"/>
    </source>
</evidence>